<evidence type="ECO:0000256" key="6">
    <source>
        <dbReference type="SAM" id="Phobius"/>
    </source>
</evidence>
<dbReference type="Gene3D" id="1.10.3730.20">
    <property type="match status" value="1"/>
</dbReference>
<dbReference type="InterPro" id="IPR037185">
    <property type="entry name" value="EmrE-like"/>
</dbReference>
<dbReference type="PANTHER" id="PTHR28668">
    <property type="entry name" value="TRANSMEMBRANE PROTEIN 234"/>
    <property type="match status" value="1"/>
</dbReference>
<keyword evidence="3 6" id="KW-0812">Transmembrane</keyword>
<dbReference type="GO" id="GO:0016020">
    <property type="term" value="C:membrane"/>
    <property type="evidence" value="ECO:0007669"/>
    <property type="project" value="UniProtKB-SubCell"/>
</dbReference>
<evidence type="ECO:0000313" key="8">
    <source>
        <dbReference type="EMBL" id="JAV47767.1"/>
    </source>
</evidence>
<dbReference type="PANTHER" id="PTHR28668:SF1">
    <property type="entry name" value="TRANSMEMBRANE PROTEIN 234"/>
    <property type="match status" value="1"/>
</dbReference>
<keyword evidence="4 6" id="KW-1133">Transmembrane helix</keyword>
<name>A0A1W7R9E7_9SCOR</name>
<dbReference type="AlphaFoldDB" id="A0A1W7R9E7"/>
<evidence type="ECO:0000256" key="1">
    <source>
        <dbReference type="ARBA" id="ARBA00004141"/>
    </source>
</evidence>
<feature type="transmembrane region" description="Helical" evidence="6">
    <location>
        <begin position="56"/>
        <end position="75"/>
    </location>
</feature>
<feature type="signal peptide" evidence="7">
    <location>
        <begin position="1"/>
        <end position="18"/>
    </location>
</feature>
<organism evidence="8">
    <name type="scientific">Hadrurus spadix</name>
    <dbReference type="NCBI Taxonomy" id="141984"/>
    <lineage>
        <taxon>Eukaryota</taxon>
        <taxon>Metazoa</taxon>
        <taxon>Ecdysozoa</taxon>
        <taxon>Arthropoda</taxon>
        <taxon>Chelicerata</taxon>
        <taxon>Arachnida</taxon>
        <taxon>Scorpiones</taxon>
        <taxon>Iurida</taxon>
        <taxon>Iuroidea</taxon>
        <taxon>Hadrurus</taxon>
    </lineage>
</organism>
<comment type="similarity">
    <text evidence="2">Belongs to the TMEM234 family.</text>
</comment>
<dbReference type="SUPFAM" id="SSF103481">
    <property type="entry name" value="Multidrug resistance efflux transporter EmrE"/>
    <property type="match status" value="1"/>
</dbReference>
<keyword evidence="7" id="KW-0732">Signal</keyword>
<feature type="transmembrane region" description="Helical" evidence="6">
    <location>
        <begin position="82"/>
        <end position="102"/>
    </location>
</feature>
<protein>
    <submittedName>
        <fullName evidence="8">Transmembrane protein 234</fullName>
    </submittedName>
</protein>
<dbReference type="Pfam" id="PF10639">
    <property type="entry name" value="TMEM234"/>
    <property type="match status" value="1"/>
</dbReference>
<reference evidence="8" key="1">
    <citation type="submission" date="2016-11" db="EMBL/GenBank/DDBJ databases">
        <title>Venom-gland transcriptomics and venom proteomics of the black-back scorpion (Hadrurus spadix) reveal detectability challenges and an unexplored realm of animal toxin diversity.</title>
        <authorList>
            <person name="Rokyta D.R."/>
            <person name="Ward M.J."/>
        </authorList>
    </citation>
    <scope>NUCLEOTIDE SEQUENCE</scope>
    <source>
        <tissue evidence="8">Venom gland</tissue>
    </source>
</reference>
<evidence type="ECO:0000256" key="3">
    <source>
        <dbReference type="ARBA" id="ARBA00022692"/>
    </source>
</evidence>
<comment type="subcellular location">
    <subcellularLocation>
        <location evidence="1">Membrane</location>
        <topology evidence="1">Multi-pass membrane protein</topology>
    </subcellularLocation>
</comment>
<evidence type="ECO:0000256" key="4">
    <source>
        <dbReference type="ARBA" id="ARBA00022989"/>
    </source>
</evidence>
<feature type="transmembrane region" description="Helical" evidence="6">
    <location>
        <begin position="108"/>
        <end position="126"/>
    </location>
</feature>
<feature type="chain" id="PRO_5012981257" evidence="7">
    <location>
        <begin position="19"/>
        <end position="129"/>
    </location>
</feature>
<evidence type="ECO:0000256" key="5">
    <source>
        <dbReference type="ARBA" id="ARBA00023136"/>
    </source>
</evidence>
<proteinExistence type="inferred from homology"/>
<accession>A0A1W7R9E7</accession>
<dbReference type="InterPro" id="IPR018908">
    <property type="entry name" value="TMEM234"/>
</dbReference>
<evidence type="ECO:0000256" key="7">
    <source>
        <dbReference type="SAM" id="SignalP"/>
    </source>
</evidence>
<dbReference type="EMBL" id="GFAH01000622">
    <property type="protein sequence ID" value="JAV47767.1"/>
    <property type="molecule type" value="Transcribed_RNA"/>
</dbReference>
<evidence type="ECO:0000256" key="2">
    <source>
        <dbReference type="ARBA" id="ARBA00005977"/>
    </source>
</evidence>
<keyword evidence="5 6" id="KW-0472">Membrane</keyword>
<sequence>MLELATLFSLLIVSAIWGLSTPFLRKGSEGIEKIKKSNFIKQWISELWFLSTRWKYVIPFLINQSGSVFYVIALASADLSLAIPLTNSLTFVFVTIAGRYLGEKGDNTLSYLGMAFVVAGVSLCVADRM</sequence>